<keyword evidence="5 7" id="KW-0720">Serine protease</keyword>
<protein>
    <submittedName>
        <fullName evidence="10">Uncharacterized protein</fullName>
    </submittedName>
</protein>
<evidence type="ECO:0000256" key="4">
    <source>
        <dbReference type="ARBA" id="ARBA00022801"/>
    </source>
</evidence>
<dbReference type="Pfam" id="PF17766">
    <property type="entry name" value="fn3_6"/>
    <property type="match status" value="1"/>
</dbReference>
<dbReference type="AlphaFoldDB" id="A0A835ASF7"/>
<dbReference type="InterPro" id="IPR041469">
    <property type="entry name" value="Subtilisin-like_FN3"/>
</dbReference>
<evidence type="ECO:0000256" key="1">
    <source>
        <dbReference type="ARBA" id="ARBA00011073"/>
    </source>
</evidence>
<feature type="active site" description="Charge relay system" evidence="6 7">
    <location>
        <position position="113"/>
    </location>
</feature>
<gene>
    <name evidence="10" type="ORF">HU200_048639</name>
</gene>
<evidence type="ECO:0000256" key="7">
    <source>
        <dbReference type="PROSITE-ProRule" id="PRU01240"/>
    </source>
</evidence>
<dbReference type="PROSITE" id="PS51892">
    <property type="entry name" value="SUBTILASE"/>
    <property type="match status" value="1"/>
</dbReference>
<dbReference type="CDD" id="cd04852">
    <property type="entry name" value="Peptidases_S8_3"/>
    <property type="match status" value="1"/>
</dbReference>
<dbReference type="OrthoDB" id="206201at2759"/>
<sequence>MTFVEDEFHSLLEDPGVANTVVIPGASGDTLVKSMKHPLSFGYGTATVADPDLRGGHTLSDTKYPGVICVKPNTFHKLHTTRSWDFLGLNYYQPSGLLNKANYGKDIIVGVVDSDIWPESISFDDSGYGPVPKRWKGKCQPDEEFDATSCNRKIIGARWYLKHADAKTLVKGERMSPRDTDGHGTHTAATVAGVPVRNASHGGGGLGAGVARGGAPRSLLAVYKACRNHRVDGSVCSEDGVLAAMDDAVNDGVDVLSLSLGGMGEFAGTLHVVASGVTVVFAGGNSGPVPETVENASPWAITVAASTIDRSFPTEILLGNGEKMVVRTAHDIIIIICDEENLESVNVTGKIVVCFAPFYAADDPPDAAMGDAFRALSKAQAKGMIFAEYIGANLMDSAQTCEGTMVCVLIDYHLTYRIVAHIKSARLAGRSPVVKISPAKTVFGDWVLSPRVASFSARGPSMAYPGILKPDIAAPGVSILAATGDSYELMSGTSMACPHVSAVVALIKSVHPKWSPAMIKSAIVTTASVTDRFGMPIQADGAPRKIADPFDFGGGHINPERAVDPGLNYDINPQDYTKFFNCTLEPDQDCTNDIGNLYFLNLPSIAVPDLMDSVTVWRTVTNVGPAETTYQAMVEAPTGVTMSVDPLVITFKSGGSQTATFKVMFKARQRVQGGYTFGSLTWLDGRTHSVRIPVAVRTIIHDSIADAS</sequence>
<dbReference type="SUPFAM" id="SSF52743">
    <property type="entry name" value="Subtilisin-like"/>
    <property type="match status" value="1"/>
</dbReference>
<dbReference type="PANTHER" id="PTHR10795">
    <property type="entry name" value="PROPROTEIN CONVERTASE SUBTILISIN/KEXIN"/>
    <property type="match status" value="1"/>
</dbReference>
<evidence type="ECO:0000259" key="8">
    <source>
        <dbReference type="Pfam" id="PF00082"/>
    </source>
</evidence>
<dbReference type="CDD" id="cd02120">
    <property type="entry name" value="PA_subtilisin_like"/>
    <property type="match status" value="1"/>
</dbReference>
<comment type="similarity">
    <text evidence="1 7">Belongs to the peptidase S8 family.</text>
</comment>
<dbReference type="EMBL" id="JACEFO010002205">
    <property type="protein sequence ID" value="KAF8673556.1"/>
    <property type="molecule type" value="Genomic_DNA"/>
</dbReference>
<dbReference type="Pfam" id="PF00082">
    <property type="entry name" value="Peptidase_S8"/>
    <property type="match status" value="1"/>
</dbReference>
<organism evidence="10 11">
    <name type="scientific">Digitaria exilis</name>
    <dbReference type="NCBI Taxonomy" id="1010633"/>
    <lineage>
        <taxon>Eukaryota</taxon>
        <taxon>Viridiplantae</taxon>
        <taxon>Streptophyta</taxon>
        <taxon>Embryophyta</taxon>
        <taxon>Tracheophyta</taxon>
        <taxon>Spermatophyta</taxon>
        <taxon>Magnoliopsida</taxon>
        <taxon>Liliopsida</taxon>
        <taxon>Poales</taxon>
        <taxon>Poaceae</taxon>
        <taxon>PACMAD clade</taxon>
        <taxon>Panicoideae</taxon>
        <taxon>Panicodae</taxon>
        <taxon>Paniceae</taxon>
        <taxon>Anthephorinae</taxon>
        <taxon>Digitaria</taxon>
    </lineage>
</organism>
<evidence type="ECO:0000256" key="2">
    <source>
        <dbReference type="ARBA" id="ARBA00022670"/>
    </source>
</evidence>
<dbReference type="InterPro" id="IPR034197">
    <property type="entry name" value="Peptidases_S8_3"/>
</dbReference>
<proteinExistence type="inferred from homology"/>
<accession>A0A835ASF7</accession>
<comment type="caution">
    <text evidence="10">The sequence shown here is derived from an EMBL/GenBank/DDBJ whole genome shotgun (WGS) entry which is preliminary data.</text>
</comment>
<dbReference type="Proteomes" id="UP000636709">
    <property type="component" value="Unassembled WGS sequence"/>
</dbReference>
<dbReference type="InterPro" id="IPR036852">
    <property type="entry name" value="Peptidase_S8/S53_dom_sf"/>
</dbReference>
<dbReference type="PRINTS" id="PR00723">
    <property type="entry name" value="SUBTILISIN"/>
</dbReference>
<name>A0A835ASF7_9POAL</name>
<feature type="active site" description="Charge relay system" evidence="6 7">
    <location>
        <position position="183"/>
    </location>
</feature>
<dbReference type="Gene3D" id="2.60.40.2310">
    <property type="match status" value="1"/>
</dbReference>
<feature type="domain" description="Subtilisin-like protease fibronectin type-III" evidence="9">
    <location>
        <begin position="600"/>
        <end position="696"/>
    </location>
</feature>
<keyword evidence="4 7" id="KW-0378">Hydrolase</keyword>
<keyword evidence="3" id="KW-0732">Signal</keyword>
<keyword evidence="11" id="KW-1185">Reference proteome</keyword>
<evidence type="ECO:0000256" key="3">
    <source>
        <dbReference type="ARBA" id="ARBA00022729"/>
    </source>
</evidence>
<dbReference type="InterPro" id="IPR000209">
    <property type="entry name" value="Peptidase_S8/S53_dom"/>
</dbReference>
<evidence type="ECO:0000256" key="5">
    <source>
        <dbReference type="ARBA" id="ARBA00022825"/>
    </source>
</evidence>
<dbReference type="GO" id="GO:0004252">
    <property type="term" value="F:serine-type endopeptidase activity"/>
    <property type="evidence" value="ECO:0007669"/>
    <property type="project" value="UniProtKB-UniRule"/>
</dbReference>
<feature type="active site" description="Charge relay system" evidence="6 7">
    <location>
        <position position="494"/>
    </location>
</feature>
<reference evidence="10" key="1">
    <citation type="submission" date="2020-07" db="EMBL/GenBank/DDBJ databases">
        <title>Genome sequence and genetic diversity analysis of an under-domesticated orphan crop, white fonio (Digitaria exilis).</title>
        <authorList>
            <person name="Bennetzen J.L."/>
            <person name="Chen S."/>
            <person name="Ma X."/>
            <person name="Wang X."/>
            <person name="Yssel A.E.J."/>
            <person name="Chaluvadi S.R."/>
            <person name="Johnson M."/>
            <person name="Gangashetty P."/>
            <person name="Hamidou F."/>
            <person name="Sanogo M.D."/>
            <person name="Zwaenepoel A."/>
            <person name="Wallace J."/>
            <person name="Van De Peer Y."/>
            <person name="Van Deynze A."/>
        </authorList>
    </citation>
    <scope>NUCLEOTIDE SEQUENCE</scope>
    <source>
        <tissue evidence="10">Leaves</tissue>
    </source>
</reference>
<dbReference type="Gene3D" id="3.40.50.200">
    <property type="entry name" value="Peptidase S8/S53 domain"/>
    <property type="match status" value="2"/>
</dbReference>
<evidence type="ECO:0000259" key="9">
    <source>
        <dbReference type="Pfam" id="PF17766"/>
    </source>
</evidence>
<dbReference type="InterPro" id="IPR045051">
    <property type="entry name" value="SBT"/>
</dbReference>
<evidence type="ECO:0000313" key="11">
    <source>
        <dbReference type="Proteomes" id="UP000636709"/>
    </source>
</evidence>
<keyword evidence="2 7" id="KW-0645">Protease</keyword>
<evidence type="ECO:0000313" key="10">
    <source>
        <dbReference type="EMBL" id="KAF8673556.1"/>
    </source>
</evidence>
<feature type="domain" description="Peptidase S8/S53" evidence="8">
    <location>
        <begin position="104"/>
        <end position="530"/>
    </location>
</feature>
<dbReference type="PROSITE" id="PS00138">
    <property type="entry name" value="SUBTILASE_SER"/>
    <property type="match status" value="1"/>
</dbReference>
<evidence type="ECO:0000256" key="6">
    <source>
        <dbReference type="PIRSR" id="PIRSR615500-1"/>
    </source>
</evidence>
<dbReference type="InterPro" id="IPR023828">
    <property type="entry name" value="Peptidase_S8_Ser-AS"/>
</dbReference>
<dbReference type="GO" id="GO:0006508">
    <property type="term" value="P:proteolysis"/>
    <property type="evidence" value="ECO:0007669"/>
    <property type="project" value="UniProtKB-KW"/>
</dbReference>
<dbReference type="InterPro" id="IPR015500">
    <property type="entry name" value="Peptidase_S8_subtilisin-rel"/>
</dbReference>